<dbReference type="Proteomes" id="UP001344906">
    <property type="component" value="Unassembled WGS sequence"/>
</dbReference>
<accession>A0ABQ6FQW3</accession>
<organism evidence="2 3">
    <name type="scientific">Dictyobacter halimunensis</name>
    <dbReference type="NCBI Taxonomy" id="3026934"/>
    <lineage>
        <taxon>Bacteria</taxon>
        <taxon>Bacillati</taxon>
        <taxon>Chloroflexota</taxon>
        <taxon>Ktedonobacteria</taxon>
        <taxon>Ktedonobacterales</taxon>
        <taxon>Dictyobacteraceae</taxon>
        <taxon>Dictyobacter</taxon>
    </lineage>
</organism>
<protein>
    <submittedName>
        <fullName evidence="2">Uncharacterized protein</fullName>
    </submittedName>
</protein>
<reference evidence="2 3" key="1">
    <citation type="submission" date="2023-02" db="EMBL/GenBank/DDBJ databases">
        <title>Dictyobacter halimunensis sp. nov., a new member of the class Ktedonobacteria from forest soil in a geothermal area.</title>
        <authorList>
            <person name="Rachmania M.K."/>
            <person name="Ningsih F."/>
            <person name="Sakai Y."/>
            <person name="Yabe S."/>
            <person name="Yokota A."/>
            <person name="Sjamsuridzal W."/>
        </authorList>
    </citation>
    <scope>NUCLEOTIDE SEQUENCE [LARGE SCALE GENOMIC DNA]</scope>
    <source>
        <strain evidence="2 3">S3.2.2.5</strain>
    </source>
</reference>
<dbReference type="EMBL" id="BSRI01000001">
    <property type="protein sequence ID" value="GLV56070.1"/>
    <property type="molecule type" value="Genomic_DNA"/>
</dbReference>
<evidence type="ECO:0000256" key="1">
    <source>
        <dbReference type="SAM" id="MobiDB-lite"/>
    </source>
</evidence>
<feature type="region of interest" description="Disordered" evidence="1">
    <location>
        <begin position="1"/>
        <end position="28"/>
    </location>
</feature>
<proteinExistence type="predicted"/>
<gene>
    <name evidence="2" type="ORF">KDH_29140</name>
</gene>
<name>A0ABQ6FQW3_9CHLR</name>
<sequence>MEVVEEAEGWRIRGKSAPGDGTKEGDGVSLSLEEVQGIKEREVMGLSPEEEPVGNSALESKVSLAPGARGVFQKGYQCRKRRGKEGGESFFTERRYFRAIDVKEAKEFLSG</sequence>
<evidence type="ECO:0000313" key="2">
    <source>
        <dbReference type="EMBL" id="GLV56070.1"/>
    </source>
</evidence>
<comment type="caution">
    <text evidence="2">The sequence shown here is derived from an EMBL/GenBank/DDBJ whole genome shotgun (WGS) entry which is preliminary data.</text>
</comment>
<keyword evidence="3" id="KW-1185">Reference proteome</keyword>
<evidence type="ECO:0000313" key="3">
    <source>
        <dbReference type="Proteomes" id="UP001344906"/>
    </source>
</evidence>